<protein>
    <recommendedName>
        <fullName evidence="8">Rhodopsin domain-containing protein</fullName>
    </recommendedName>
</protein>
<evidence type="ECO:0000313" key="10">
    <source>
        <dbReference type="Proteomes" id="UP000742024"/>
    </source>
</evidence>
<name>A0ABQ7P4R7_9HYPO</name>
<evidence type="ECO:0000256" key="5">
    <source>
        <dbReference type="ARBA" id="ARBA00038359"/>
    </source>
</evidence>
<comment type="subcellular location">
    <subcellularLocation>
        <location evidence="1">Membrane</location>
        <topology evidence="1">Multi-pass membrane protein</topology>
    </subcellularLocation>
</comment>
<evidence type="ECO:0000313" key="9">
    <source>
        <dbReference type="EMBL" id="KAG5954298.1"/>
    </source>
</evidence>
<keyword evidence="2 7" id="KW-0812">Transmembrane</keyword>
<feature type="transmembrane region" description="Helical" evidence="7">
    <location>
        <begin position="178"/>
        <end position="200"/>
    </location>
</feature>
<evidence type="ECO:0000256" key="4">
    <source>
        <dbReference type="ARBA" id="ARBA00023136"/>
    </source>
</evidence>
<dbReference type="EMBL" id="SRPR01000349">
    <property type="protein sequence ID" value="KAG5954298.1"/>
    <property type="molecule type" value="Genomic_DNA"/>
</dbReference>
<feature type="transmembrane region" description="Helical" evidence="7">
    <location>
        <begin position="127"/>
        <end position="149"/>
    </location>
</feature>
<dbReference type="PANTHER" id="PTHR33048">
    <property type="entry name" value="PTH11-LIKE INTEGRAL MEMBRANE PROTEIN (AFU_ORTHOLOGUE AFUA_5G11245)"/>
    <property type="match status" value="1"/>
</dbReference>
<reference evidence="9 10" key="1">
    <citation type="journal article" date="2020" name="bioRxiv">
        <title>Whole genome comparisons of ergot fungi reveals the divergence and evolution of species within the genus Claviceps are the result of varying mechanisms driving genome evolution and host range expansion.</title>
        <authorList>
            <person name="Wyka S.A."/>
            <person name="Mondo S.J."/>
            <person name="Liu M."/>
            <person name="Dettman J."/>
            <person name="Nalam V."/>
            <person name="Broders K.D."/>
        </authorList>
    </citation>
    <scope>NUCLEOTIDE SEQUENCE [LARGE SCALE GENOMIC DNA]</scope>
    <source>
        <strain evidence="9 10">LM583</strain>
    </source>
</reference>
<evidence type="ECO:0000256" key="2">
    <source>
        <dbReference type="ARBA" id="ARBA00022692"/>
    </source>
</evidence>
<dbReference type="PANTHER" id="PTHR33048:SF96">
    <property type="entry name" value="INTEGRAL MEMBRANE PROTEIN"/>
    <property type="match status" value="1"/>
</dbReference>
<comment type="similarity">
    <text evidence="5">Belongs to the SAT4 family.</text>
</comment>
<keyword evidence="4 7" id="KW-0472">Membrane</keyword>
<feature type="region of interest" description="Disordered" evidence="6">
    <location>
        <begin position="362"/>
        <end position="387"/>
    </location>
</feature>
<dbReference type="Pfam" id="PF20684">
    <property type="entry name" value="Fung_rhodopsin"/>
    <property type="match status" value="1"/>
</dbReference>
<feature type="compositionally biased region" description="Polar residues" evidence="6">
    <location>
        <begin position="373"/>
        <end position="384"/>
    </location>
</feature>
<evidence type="ECO:0000256" key="3">
    <source>
        <dbReference type="ARBA" id="ARBA00022989"/>
    </source>
</evidence>
<proteinExistence type="inferred from homology"/>
<organism evidence="9 10">
    <name type="scientific">Claviceps arundinis</name>
    <dbReference type="NCBI Taxonomy" id="1623583"/>
    <lineage>
        <taxon>Eukaryota</taxon>
        <taxon>Fungi</taxon>
        <taxon>Dikarya</taxon>
        <taxon>Ascomycota</taxon>
        <taxon>Pezizomycotina</taxon>
        <taxon>Sordariomycetes</taxon>
        <taxon>Hypocreomycetidae</taxon>
        <taxon>Hypocreales</taxon>
        <taxon>Clavicipitaceae</taxon>
        <taxon>Claviceps</taxon>
    </lineage>
</organism>
<evidence type="ECO:0000256" key="7">
    <source>
        <dbReference type="SAM" id="Phobius"/>
    </source>
</evidence>
<evidence type="ECO:0000256" key="6">
    <source>
        <dbReference type="SAM" id="MobiDB-lite"/>
    </source>
</evidence>
<feature type="domain" description="Rhodopsin" evidence="8">
    <location>
        <begin position="33"/>
        <end position="275"/>
    </location>
</feature>
<evidence type="ECO:0000259" key="8">
    <source>
        <dbReference type="Pfam" id="PF20684"/>
    </source>
</evidence>
<feature type="transmembrane region" description="Helical" evidence="7">
    <location>
        <begin position="251"/>
        <end position="270"/>
    </location>
</feature>
<keyword evidence="10" id="KW-1185">Reference proteome</keyword>
<keyword evidence="3 7" id="KW-1133">Transmembrane helix</keyword>
<dbReference type="InterPro" id="IPR049326">
    <property type="entry name" value="Rhodopsin_dom_fungi"/>
</dbReference>
<feature type="transmembrane region" description="Helical" evidence="7">
    <location>
        <begin position="212"/>
        <end position="231"/>
    </location>
</feature>
<evidence type="ECO:0000256" key="1">
    <source>
        <dbReference type="ARBA" id="ARBA00004141"/>
    </source>
</evidence>
<sequence length="400" mass="44550">MTQIAYDLNESNASSLVITCVAMLVTSWLAVGIRTFTRVFLMKSYQVDDILMLIAQAIFTVSCSIQFEGVQSGIGRHNASFTNKDDLVAAIMWQALGVAIYILNMMFIKLSIGVFLLRIATQKSYIWAIRIVLVIITLWSIGLFIWNLLQCTPIEKQWDFRITDGQCAGASEVLTAAYALSVMTIITDWFFALIPIPMLWGVKMSTQAKTTVILILGLAGESASIATLIRFRFLTSIERTDDILFRATNASMWSLIEVGVAIIASSLATIRPLLRSLRIRGFVSVDKFPLVETSSPRCGSCKVPEFMMPEIDTYDFRLRGVGVPAREHDELDDDGTRYQYDTSSIDDYHSTIKAIGRGSARGSVGVAGRKESLTSSTWSTQPTGRSLDRLPDLEFQRREI</sequence>
<feature type="transmembrane region" description="Helical" evidence="7">
    <location>
        <begin position="49"/>
        <end position="67"/>
    </location>
</feature>
<gene>
    <name evidence="9" type="ORF">E4U57_004599</name>
</gene>
<accession>A0ABQ7P4R7</accession>
<comment type="caution">
    <text evidence="9">The sequence shown here is derived from an EMBL/GenBank/DDBJ whole genome shotgun (WGS) entry which is preliminary data.</text>
</comment>
<feature type="transmembrane region" description="Helical" evidence="7">
    <location>
        <begin position="87"/>
        <end position="107"/>
    </location>
</feature>
<feature type="transmembrane region" description="Helical" evidence="7">
    <location>
        <begin position="16"/>
        <end position="37"/>
    </location>
</feature>
<dbReference type="Proteomes" id="UP000742024">
    <property type="component" value="Unassembled WGS sequence"/>
</dbReference>
<dbReference type="InterPro" id="IPR052337">
    <property type="entry name" value="SAT4-like"/>
</dbReference>